<dbReference type="Gene3D" id="3.40.50.1000">
    <property type="entry name" value="HAD superfamily/HAD-like"/>
    <property type="match status" value="1"/>
</dbReference>
<evidence type="ECO:0000313" key="2">
    <source>
        <dbReference type="Proteomes" id="UP000186684"/>
    </source>
</evidence>
<reference evidence="2" key="1">
    <citation type="submission" date="2017-01" db="EMBL/GenBank/DDBJ databases">
        <authorList>
            <person name="Varghese N."/>
            <person name="Submissions S."/>
        </authorList>
    </citation>
    <scope>NUCLEOTIDE SEQUENCE [LARGE SCALE GENOMIC DNA]</scope>
    <source>
        <strain evidence="2">DSM 29430</strain>
    </source>
</reference>
<dbReference type="AlphaFoldDB" id="A0A1N7MCL8"/>
<gene>
    <name evidence="1" type="ORF">SAMN05421759_104191</name>
</gene>
<dbReference type="InterPro" id="IPR006439">
    <property type="entry name" value="HAD-SF_hydro_IA"/>
</dbReference>
<dbReference type="PANTHER" id="PTHR43611">
    <property type="entry name" value="ALPHA-D-GLUCOSE 1-PHOSPHATE PHOSPHATASE"/>
    <property type="match status" value="1"/>
</dbReference>
<dbReference type="SFLD" id="SFLDG01129">
    <property type="entry name" value="C1.5:_HAD__Beta-PGM__Phosphata"/>
    <property type="match status" value="1"/>
</dbReference>
<name>A0A1N7MCL8_9RHOB</name>
<evidence type="ECO:0000313" key="1">
    <source>
        <dbReference type="EMBL" id="SIS83787.1"/>
    </source>
</evidence>
<dbReference type="PRINTS" id="PR00413">
    <property type="entry name" value="HADHALOGNASE"/>
</dbReference>
<dbReference type="NCBIfam" id="TIGR01549">
    <property type="entry name" value="HAD-SF-IA-v1"/>
    <property type="match status" value="1"/>
</dbReference>
<dbReference type="OrthoDB" id="9807742at2"/>
<keyword evidence="2" id="KW-1185">Reference proteome</keyword>
<dbReference type="Proteomes" id="UP000186684">
    <property type="component" value="Unassembled WGS sequence"/>
</dbReference>
<protein>
    <submittedName>
        <fullName evidence="1">Putative hydrolase of the HAD superfamily</fullName>
    </submittedName>
</protein>
<dbReference type="PANTHER" id="PTHR43611:SF3">
    <property type="entry name" value="FLAVIN MONONUCLEOTIDE HYDROLASE 1, CHLOROPLATIC"/>
    <property type="match status" value="1"/>
</dbReference>
<dbReference type="InterPro" id="IPR036412">
    <property type="entry name" value="HAD-like_sf"/>
</dbReference>
<dbReference type="Pfam" id="PF00702">
    <property type="entry name" value="Hydrolase"/>
    <property type="match status" value="1"/>
</dbReference>
<dbReference type="EMBL" id="FTOQ01000004">
    <property type="protein sequence ID" value="SIS83787.1"/>
    <property type="molecule type" value="Genomic_DNA"/>
</dbReference>
<dbReference type="SFLD" id="SFLDS00003">
    <property type="entry name" value="Haloacid_Dehalogenase"/>
    <property type="match status" value="1"/>
</dbReference>
<accession>A0A1N7MCL8</accession>
<keyword evidence="1" id="KW-0378">Hydrolase</keyword>
<organism evidence="1 2">
    <name type="scientific">Roseivivax lentus</name>
    <dbReference type="NCBI Taxonomy" id="633194"/>
    <lineage>
        <taxon>Bacteria</taxon>
        <taxon>Pseudomonadati</taxon>
        <taxon>Pseudomonadota</taxon>
        <taxon>Alphaproteobacteria</taxon>
        <taxon>Rhodobacterales</taxon>
        <taxon>Roseobacteraceae</taxon>
        <taxon>Roseivivax</taxon>
    </lineage>
</organism>
<dbReference type="NCBIfam" id="TIGR01509">
    <property type="entry name" value="HAD-SF-IA-v3"/>
    <property type="match status" value="1"/>
</dbReference>
<dbReference type="GO" id="GO:0016787">
    <property type="term" value="F:hydrolase activity"/>
    <property type="evidence" value="ECO:0007669"/>
    <property type="project" value="UniProtKB-KW"/>
</dbReference>
<dbReference type="SUPFAM" id="SSF56784">
    <property type="entry name" value="HAD-like"/>
    <property type="match status" value="1"/>
</dbReference>
<sequence>MSRTDLHLVAWDFDGVLNDGFREGRSIWTDDFERDIGHPISSFREHFFGDRFEAVVTGREDLREAVADWTDRVGYPHGPDAVIRYWFEKDTHPVPAMLDRLRRLNGRGIRQVIATNNEAHRARYIEDEMGYGARVEHVFASGRMGVRKPDPDFFHQIVAETGVAPEHILLVDDLEENIEAARAAGWQGYHLTDIHENDLDAALGL</sequence>
<dbReference type="InterPro" id="IPR023214">
    <property type="entry name" value="HAD_sf"/>
</dbReference>
<proteinExistence type="predicted"/>
<dbReference type="STRING" id="633194.SAMN05421759_104191"/>
<dbReference type="RefSeq" id="WP_076447570.1">
    <property type="nucleotide sequence ID" value="NZ_FTOQ01000004.1"/>
</dbReference>